<feature type="compositionally biased region" description="Basic and acidic residues" evidence="3">
    <location>
        <begin position="1722"/>
        <end position="1743"/>
    </location>
</feature>
<protein>
    <submittedName>
        <fullName evidence="6">POTE ankyrin domain family member 1</fullName>
    </submittedName>
</protein>
<feature type="region of interest" description="Disordered" evidence="3">
    <location>
        <begin position="590"/>
        <end position="632"/>
    </location>
</feature>
<feature type="compositionally biased region" description="Polar residues" evidence="3">
    <location>
        <begin position="749"/>
        <end position="769"/>
    </location>
</feature>
<dbReference type="InterPro" id="IPR050657">
    <property type="entry name" value="Ankyrin_repeat_domain"/>
</dbReference>
<evidence type="ECO:0000313" key="6">
    <source>
        <dbReference type="Ensembl" id="ENSMUSP00000159483.1"/>
    </source>
</evidence>
<dbReference type="SUPFAM" id="SSF48403">
    <property type="entry name" value="Ankyrin repeat"/>
    <property type="match status" value="1"/>
</dbReference>
<keyword evidence="4" id="KW-1133">Transmembrane helix</keyword>
<feature type="compositionally biased region" description="Polar residues" evidence="3">
    <location>
        <begin position="1281"/>
        <end position="1291"/>
    </location>
</feature>
<feature type="transmembrane region" description="Helical" evidence="4">
    <location>
        <begin position="1559"/>
        <end position="1578"/>
    </location>
</feature>
<evidence type="ECO:0000256" key="2">
    <source>
        <dbReference type="SAM" id="Coils"/>
    </source>
</evidence>
<feature type="repeat" description="ANK" evidence="1">
    <location>
        <begin position="144"/>
        <end position="176"/>
    </location>
</feature>
<dbReference type="AGR" id="MGI:1914825"/>
<evidence type="ECO:0000313" key="8">
    <source>
        <dbReference type="Proteomes" id="UP000000589"/>
    </source>
</evidence>
<feature type="repeat" description="ANK" evidence="1">
    <location>
        <begin position="78"/>
        <end position="110"/>
    </location>
</feature>
<dbReference type="InterPro" id="IPR002110">
    <property type="entry name" value="Ankyrin_rpt"/>
</dbReference>
<gene>
    <name evidence="6 7" type="primary">Potefam1</name>
</gene>
<dbReference type="GlyGen" id="A0A8V5KX55">
    <property type="glycosylation" value="1 site"/>
</dbReference>
<keyword evidence="9" id="KW-1267">Proteomics identification</keyword>
<keyword evidence="8" id="KW-1185">Reference proteome</keyword>
<dbReference type="InterPro" id="IPR021885">
    <property type="entry name" value="DUF3496"/>
</dbReference>
<feature type="transmembrane region" description="Helical" evidence="4">
    <location>
        <begin position="1463"/>
        <end position="1485"/>
    </location>
</feature>
<evidence type="ECO:0007829" key="9">
    <source>
        <dbReference type="ProteomicsDB" id="A0A8V5KX55"/>
    </source>
</evidence>
<evidence type="ECO:0000256" key="4">
    <source>
        <dbReference type="SAM" id="Phobius"/>
    </source>
</evidence>
<feature type="repeat" description="ANK" evidence="1">
    <location>
        <begin position="111"/>
        <end position="143"/>
    </location>
</feature>
<feature type="region of interest" description="Disordered" evidence="3">
    <location>
        <begin position="1155"/>
        <end position="1183"/>
    </location>
</feature>
<dbReference type="AlphaFoldDB" id="A0A8V5KX55"/>
<feature type="region of interest" description="Disordered" evidence="3">
    <location>
        <begin position="694"/>
        <end position="714"/>
    </location>
</feature>
<evidence type="ECO:0000313" key="7">
    <source>
        <dbReference type="MGI" id="MGI:1914825"/>
    </source>
</evidence>
<feature type="region of interest" description="Disordered" evidence="3">
    <location>
        <begin position="1708"/>
        <end position="1743"/>
    </location>
</feature>
<dbReference type="InterPro" id="IPR036770">
    <property type="entry name" value="Ankyrin_rpt-contain_sf"/>
</dbReference>
<feature type="compositionally biased region" description="Basic and acidic residues" evidence="3">
    <location>
        <begin position="1169"/>
        <end position="1180"/>
    </location>
</feature>
<dbReference type="GeneTree" id="ENSGT00940000161777"/>
<feature type="region of interest" description="Disordered" evidence="3">
    <location>
        <begin position="748"/>
        <end position="776"/>
    </location>
</feature>
<dbReference type="Ensembl" id="ENSMUST00000240550.1">
    <property type="protein sequence ID" value="ENSMUSP00000159483.1"/>
    <property type="gene ID" value="ENSMUSG00000027157.12"/>
</dbReference>
<accession>A0A8V5KX55</accession>
<organism evidence="6 8">
    <name type="scientific">Mus musculus</name>
    <name type="common">Mouse</name>
    <dbReference type="NCBI Taxonomy" id="10090"/>
    <lineage>
        <taxon>Eukaryota</taxon>
        <taxon>Metazoa</taxon>
        <taxon>Chordata</taxon>
        <taxon>Craniata</taxon>
        <taxon>Vertebrata</taxon>
        <taxon>Euteleostomi</taxon>
        <taxon>Mammalia</taxon>
        <taxon>Eutheria</taxon>
        <taxon>Euarchontoglires</taxon>
        <taxon>Glires</taxon>
        <taxon>Rodentia</taxon>
        <taxon>Myomorpha</taxon>
        <taxon>Muroidea</taxon>
        <taxon>Muridae</taxon>
        <taxon>Murinae</taxon>
        <taxon>Mus</taxon>
        <taxon>Mus</taxon>
    </lineage>
</organism>
<feature type="domain" description="DUF3496" evidence="5">
    <location>
        <begin position="1957"/>
        <end position="2048"/>
    </location>
</feature>
<dbReference type="OrthoDB" id="341259at2759"/>
<feature type="domain" description="DUF3496" evidence="5">
    <location>
        <begin position="2181"/>
        <end position="2274"/>
    </location>
</feature>
<keyword evidence="4" id="KW-0472">Membrane</keyword>
<feature type="transmembrane region" description="Helical" evidence="4">
    <location>
        <begin position="1590"/>
        <end position="1614"/>
    </location>
</feature>
<dbReference type="Pfam" id="PF00023">
    <property type="entry name" value="Ank"/>
    <property type="match status" value="2"/>
</dbReference>
<feature type="coiled-coil region" evidence="2">
    <location>
        <begin position="1888"/>
        <end position="1929"/>
    </location>
</feature>
<feature type="compositionally biased region" description="Low complexity" evidence="3">
    <location>
        <begin position="544"/>
        <end position="553"/>
    </location>
</feature>
<dbReference type="Pfam" id="PF12001">
    <property type="entry name" value="DUF3496"/>
    <property type="match status" value="2"/>
</dbReference>
<feature type="transmembrane region" description="Helical" evidence="4">
    <location>
        <begin position="1505"/>
        <end position="1526"/>
    </location>
</feature>
<dbReference type="SMR" id="A0A8V5KX55"/>
<keyword evidence="2" id="KW-0175">Coiled coil</keyword>
<feature type="repeat" description="ANK" evidence="1">
    <location>
        <begin position="177"/>
        <end position="209"/>
    </location>
</feature>
<feature type="compositionally biased region" description="Basic and acidic residues" evidence="3">
    <location>
        <begin position="590"/>
        <end position="607"/>
    </location>
</feature>
<dbReference type="PANTHER" id="PTHR24147:SF67">
    <property type="entry name" value="POTE ANKYRIN DOMAIN FAMILY MEMBER 1"/>
    <property type="match status" value="1"/>
</dbReference>
<evidence type="ECO:0000256" key="1">
    <source>
        <dbReference type="PROSITE-ProRule" id="PRU00023"/>
    </source>
</evidence>
<evidence type="ECO:0000256" key="3">
    <source>
        <dbReference type="SAM" id="MobiDB-lite"/>
    </source>
</evidence>
<name>A0A8V5KX55_MOUSE</name>
<proteinExistence type="evidence at protein level"/>
<dbReference type="PANTHER" id="PTHR24147">
    <property type="entry name" value="ANKYRIN REPEAT DOMAIN 36-RELATED"/>
    <property type="match status" value="1"/>
</dbReference>
<feature type="region of interest" description="Disordered" evidence="3">
    <location>
        <begin position="2301"/>
        <end position="2321"/>
    </location>
</feature>
<feature type="transmembrane region" description="Helical" evidence="4">
    <location>
        <begin position="1533"/>
        <end position="1553"/>
    </location>
</feature>
<reference evidence="6 8" key="2">
    <citation type="journal article" date="2011" name="PLoS Biol.">
        <title>Modernizing reference genome assemblies.</title>
        <authorList>
            <person name="Church D.M."/>
            <person name="Schneider V.A."/>
            <person name="Graves T."/>
            <person name="Auger K."/>
            <person name="Cunningham F."/>
            <person name="Bouk N."/>
            <person name="Chen H.C."/>
            <person name="Agarwala R."/>
            <person name="McLaren W.M."/>
            <person name="Ritchie G.R."/>
            <person name="Albracht D."/>
            <person name="Kremitzki M."/>
            <person name="Rock S."/>
            <person name="Kotkiewicz H."/>
            <person name="Kremitzki C."/>
            <person name="Wollam A."/>
            <person name="Trani L."/>
            <person name="Fulton L."/>
            <person name="Fulton R."/>
            <person name="Matthews L."/>
            <person name="Whitehead S."/>
            <person name="Chow W."/>
            <person name="Torrance J."/>
            <person name="Dunn M."/>
            <person name="Harden G."/>
            <person name="Threadgold G."/>
            <person name="Wood J."/>
            <person name="Collins J."/>
            <person name="Heath P."/>
            <person name="Griffiths G."/>
            <person name="Pelan S."/>
            <person name="Grafham D."/>
            <person name="Eichler E.E."/>
            <person name="Weinstock G."/>
            <person name="Mardis E.R."/>
            <person name="Wilson R.K."/>
            <person name="Howe K."/>
            <person name="Flicek P."/>
            <person name="Hubbard T."/>
        </authorList>
    </citation>
    <scope>NUCLEOTIDE SEQUENCE [LARGE SCALE GENOMIC DNA]</scope>
    <source>
        <strain evidence="6 8">C57BL/6J</strain>
    </source>
</reference>
<feature type="region of interest" description="Disordered" evidence="3">
    <location>
        <begin position="530"/>
        <end position="566"/>
    </location>
</feature>
<dbReference type="Gene3D" id="1.25.40.20">
    <property type="entry name" value="Ankyrin repeat-containing domain"/>
    <property type="match status" value="2"/>
</dbReference>
<evidence type="ECO:0000259" key="5">
    <source>
        <dbReference type="Pfam" id="PF12001"/>
    </source>
</evidence>
<feature type="transmembrane region" description="Helical" evidence="4">
    <location>
        <begin position="1437"/>
        <end position="1456"/>
    </location>
</feature>
<reference evidence="6" key="4">
    <citation type="submission" date="2025-09" db="UniProtKB">
        <authorList>
            <consortium name="Ensembl"/>
        </authorList>
    </citation>
    <scope>IDENTIFICATION</scope>
    <source>
        <strain evidence="6">C57BL/6J</strain>
    </source>
</reference>
<dbReference type="PROSITE" id="PS50088">
    <property type="entry name" value="ANK_REPEAT"/>
    <property type="match status" value="4"/>
</dbReference>
<dbReference type="Pfam" id="PF12796">
    <property type="entry name" value="Ank_2"/>
    <property type="match status" value="1"/>
</dbReference>
<reference evidence="6 8" key="1">
    <citation type="journal article" date="2009" name="PLoS Biol.">
        <title>Lineage-specific biology revealed by a finished genome assembly of the mouse.</title>
        <authorList>
            <consortium name="Mouse Genome Sequencing Consortium"/>
            <person name="Church D.M."/>
            <person name="Goodstadt L."/>
            <person name="Hillier L.W."/>
            <person name="Zody M.C."/>
            <person name="Goldstein S."/>
            <person name="She X."/>
            <person name="Bult C.J."/>
            <person name="Agarwala R."/>
            <person name="Cherry J.L."/>
            <person name="DiCuccio M."/>
            <person name="Hlavina W."/>
            <person name="Kapustin Y."/>
            <person name="Meric P."/>
            <person name="Maglott D."/>
            <person name="Birtle Z."/>
            <person name="Marques A.C."/>
            <person name="Graves T."/>
            <person name="Zhou S."/>
            <person name="Teague B."/>
            <person name="Potamousis K."/>
            <person name="Churas C."/>
            <person name="Place M."/>
            <person name="Herschleb J."/>
            <person name="Runnheim R."/>
            <person name="Forrest D."/>
            <person name="Amos-Landgraf J."/>
            <person name="Schwartz D.C."/>
            <person name="Cheng Z."/>
            <person name="Lindblad-Toh K."/>
            <person name="Eichler E.E."/>
            <person name="Ponting C.P."/>
        </authorList>
    </citation>
    <scope>NUCLEOTIDE SEQUENCE [LARGE SCALE GENOMIC DNA]</scope>
    <source>
        <strain evidence="6 8">C57BL/6J</strain>
    </source>
</reference>
<feature type="region of interest" description="Disordered" evidence="3">
    <location>
        <begin position="1277"/>
        <end position="1296"/>
    </location>
</feature>
<dbReference type="PROSITE" id="PS50297">
    <property type="entry name" value="ANK_REP_REGION"/>
    <property type="match status" value="3"/>
</dbReference>
<keyword evidence="1" id="KW-0040">ANK repeat</keyword>
<reference evidence="6" key="3">
    <citation type="submission" date="2025-08" db="UniProtKB">
        <authorList>
            <consortium name="Ensembl"/>
        </authorList>
    </citation>
    <scope>IDENTIFICATION</scope>
    <source>
        <strain evidence="6">C57BL/6J</strain>
    </source>
</reference>
<dbReference type="Proteomes" id="UP000000589">
    <property type="component" value="Chromosome 2"/>
</dbReference>
<feature type="coiled-coil region" evidence="2">
    <location>
        <begin position="1788"/>
        <end position="1861"/>
    </location>
</feature>
<dbReference type="MGI" id="MGI:1914825">
    <property type="gene designation" value="Potefam1"/>
</dbReference>
<sequence>MKKILVHGVKEKTPLGFCDVPRKNLLDFLRDMKSISVPNEPRYKPLRKIHQAASDGDTERLQRMISLGKHSVHDRDFKERTALHFACACGQVEVVSILLRNNCDIDAADMNFITPLMKAVQNWTYECVCILLKHGADPNRKDKNGNTSLHYAVSEDNQTLAKCLLKYSANMEQKNKDGFTPLLLALKENKIEMAKFLVKMGANIHVFDDMRRNTLLYAIRWDSKDMVNLLLDEGIDFFFRDVFGWTALRYAIEGTSKGSREILMNYDEMLRRKNKDGIPEYKFFEDKSLDKHPNNPTSGSTFPKSNENACKFDDELDISKYVLGTCPNNIHGAGEEGDKSETKKAADVQVWTNPTLKSSTKGKVPNLNEVGTMTESHHFIKESDLEIESLVETFSYDNEDKQSMSDDGHFSGTTPKWCQNDTNRKTTVQDCMYPNLKSPTEGKIPTRSKAGKMAESAHFIIESDLEIESLEETVSCDSEDKQLLYLPQIDDSHFSEAANEEPENNLERQMKESAKKYPYLKIANEMNDLSPNTYSESKDEETLTSELTISSTSEEQKCPYARGKAQSMQTGPMDIVYLVTVNNQREENMGISQEKDSPEEKHEHQCSTEKTYSIAQEESDTNQEDSSHAEQVFELTSQEKQKKEDNDNKQCFNIFKRLRPKRIGSLFMTRDKNEDNTITSEKKEIPKEYFQLKTTTEDGESMPNDSPAKKNTKSLQTESVVMFIPEKGQKCKLDSEKKNQWHMFKRSQPKTTSYLSVTEGQSDESTINGQGKGSINYMDSQQELDIKSELEEEPKSHGNGEKSQHEHMFKLPWPKSVTREYFDSPEQYSECKATNERKEYDSDSNSSVMDVKTSCVESNLKIETKENLDGNETSQPPLSLGLTATSTDILNEGGKGFQKTFLELKPPMEMKDSDSTEASAMMHRQGFLADVVDIKLDTENQDYPDSRENTLSSNTITSLQSKCTPHLSVGITSRSTSLLTEGEKDFHKKNPDWKPTQYLPGSKALASSEVSMLKHKQEFPPEGYLQMKTEESQKNLDRNENMQSSNAVIQPNQILHLQIGLRPTDLLNEGKKGFCVNNSEQKPSIEENYVPTKEPAVKCGREFPAEADWKIKTDDFQENLDDNESIRSTNSFKCLQPRPSPYLSLELTQRSQTLLNEGEKGPHKKHPEGKKTPSTEREDSLPLESSLWEQEMEHPSEVDTQVKADDNLKNLDGSESFQSSDTMQDLPLCHIRPSSIPMDLLNEGGKEAELKDELMKNQNHLESTTHISDSVMHLPSRHIPHSSTGISTRVTNPPKAGEEEDLHMKLEENQINIDGNESIQSYDNVKHLQPRGIRHLLMGLIPRSMNILSRRGKGSHKKCAPCENPIEMKEFDPNAKLERQEIKTFTSVMLEDDQNLCDGSKNNQPLVEATLKKWTSQKTEDAAQFCDCALAATAHDVSTASVVAAIVAATVVAAAAPATAAAAASAAVAAVVAAAAPAAAAVASATAAVDALADVSPGAAPDSSAIPVAAATAATAAAVPAAAAASAPDAAPAVVAAAAAAAAAAVAVTSVAAASLTAVSAASVAAVVAVAVTARAGLDAPTVAPASAAVAAVAAATGPAAAAALVASVAAAAVPPAAPALAAAPSSVAAATAAAAAVATHAAASPAVAAAAAAAAAVAVAVPTDATSATAAVVSSDIPTAAPIAVSVAAGGAADAKGRLSLQRKYVEEEKQQYPTEEAEEHDGIKKTTSTEKNQPVKDRHDPHALTPVTESCSAEYLGSPLKSTAAFDSYKELLELKEVNVQILTEKTKVENELFEVKEENSQLEKKIVRKNERICTLRSIIKEQVEKKRNIICAYNEVVEELREKEEMIQRKGEQYNRQVTGTQELEICLKTKDVELKQLQKEEHAQKMEDHLQILELEITSLIATVKKQKEEIEHLQRDVQNQHKILAQSSNFTETAARENQDTWNNNTTVITEMQNLIKSLKSEVSSVKISKEFSKKELEKYKRFYLEEIRNKNFLLHELNRTNESREQSHTELHMKFQQNISASKTLNTRLVHECSCVEKTEKLESKDFLPGENLVLPSYSTESTHVCMEHYPWTSEDDMRDLSEGLSDVKQFVQLSVETQKKEDAEVGKERAGIGKSFKMTDHRHDIGDCGSHGDFETCSLEMSTPATVPGCMAQATGKPCSEFLKESYTTSTINAMETKIRSLKSTLSKLKVSRALRVLELERYKYLYYEELSIRKSLTVYNLLRSNEDLETNRSELYMGTQHSSSAVNVQGIGPLTECSSTGCFDSFPGPGKKSPSERKPDSIFHRLSTINKWPERSPENDTTGVPIELWRSK</sequence>
<dbReference type="SMART" id="SM00248">
    <property type="entry name" value="ANK"/>
    <property type="match status" value="5"/>
</dbReference>
<keyword evidence="4" id="KW-0812">Transmembrane</keyword>